<dbReference type="FunFam" id="3.30.565.10:FF:000037">
    <property type="entry name" value="Hybrid sensor histidine kinase/response regulator"/>
    <property type="match status" value="1"/>
</dbReference>
<evidence type="ECO:0000256" key="6">
    <source>
        <dbReference type="ARBA" id="ARBA00022777"/>
    </source>
</evidence>
<feature type="transmembrane region" description="Helical" evidence="10">
    <location>
        <begin position="78"/>
        <end position="99"/>
    </location>
</feature>
<dbReference type="GO" id="GO:0016036">
    <property type="term" value="P:cellular response to phosphate starvation"/>
    <property type="evidence" value="ECO:0007669"/>
    <property type="project" value="TreeGrafter"/>
</dbReference>
<evidence type="ECO:0000256" key="8">
    <source>
        <dbReference type="ARBA" id="ARBA00023012"/>
    </source>
</evidence>
<dbReference type="Gene3D" id="1.10.287.130">
    <property type="match status" value="1"/>
</dbReference>
<accession>A0A1G2B4S2</accession>
<dbReference type="InterPro" id="IPR003661">
    <property type="entry name" value="HisK_dim/P_dom"/>
</dbReference>
<keyword evidence="4" id="KW-0808">Transferase</keyword>
<dbReference type="SMART" id="SM00388">
    <property type="entry name" value="HisKA"/>
    <property type="match status" value="1"/>
</dbReference>
<dbReference type="GO" id="GO:0004721">
    <property type="term" value="F:phosphoprotein phosphatase activity"/>
    <property type="evidence" value="ECO:0007669"/>
    <property type="project" value="TreeGrafter"/>
</dbReference>
<dbReference type="GO" id="GO:0000155">
    <property type="term" value="F:phosphorelay sensor kinase activity"/>
    <property type="evidence" value="ECO:0007669"/>
    <property type="project" value="InterPro"/>
</dbReference>
<gene>
    <name evidence="13" type="ORF">A3F54_03785</name>
</gene>
<feature type="transmembrane region" description="Helical" evidence="10">
    <location>
        <begin position="105"/>
        <end position="122"/>
    </location>
</feature>
<dbReference type="CDD" id="cd00075">
    <property type="entry name" value="HATPase"/>
    <property type="match status" value="1"/>
</dbReference>
<keyword evidence="9 10" id="KW-0472">Membrane</keyword>
<dbReference type="InterPro" id="IPR036890">
    <property type="entry name" value="HATPase_C_sf"/>
</dbReference>
<dbReference type="Gene3D" id="3.30.565.10">
    <property type="entry name" value="Histidine kinase-like ATPase, C-terminal domain"/>
    <property type="match status" value="1"/>
</dbReference>
<dbReference type="PANTHER" id="PTHR45453">
    <property type="entry name" value="PHOSPHATE REGULON SENSOR PROTEIN PHOR"/>
    <property type="match status" value="1"/>
</dbReference>
<feature type="transmembrane region" description="Helical" evidence="10">
    <location>
        <begin position="21"/>
        <end position="42"/>
    </location>
</feature>
<keyword evidence="10" id="KW-1133">Transmembrane helix</keyword>
<keyword evidence="8" id="KW-0902">Two-component regulatory system</keyword>
<dbReference type="GO" id="GO:0005524">
    <property type="term" value="F:ATP binding"/>
    <property type="evidence" value="ECO:0007669"/>
    <property type="project" value="UniProtKB-KW"/>
</dbReference>
<evidence type="ECO:0000256" key="3">
    <source>
        <dbReference type="ARBA" id="ARBA00022553"/>
    </source>
</evidence>
<dbReference type="InterPro" id="IPR036097">
    <property type="entry name" value="HisK_dim/P_sf"/>
</dbReference>
<evidence type="ECO:0000256" key="4">
    <source>
        <dbReference type="ARBA" id="ARBA00022679"/>
    </source>
</evidence>
<evidence type="ECO:0000259" key="11">
    <source>
        <dbReference type="PROSITE" id="PS50109"/>
    </source>
</evidence>
<organism evidence="13 14">
    <name type="scientific">Candidatus Kerfeldbacteria bacterium RIFCSPHIGHO2_12_FULL_48_17</name>
    <dbReference type="NCBI Taxonomy" id="1798542"/>
    <lineage>
        <taxon>Bacteria</taxon>
        <taxon>Candidatus Kerfeldiibacteriota</taxon>
    </lineage>
</organism>
<dbReference type="GO" id="GO:0005886">
    <property type="term" value="C:plasma membrane"/>
    <property type="evidence" value="ECO:0007669"/>
    <property type="project" value="TreeGrafter"/>
</dbReference>
<keyword evidence="6" id="KW-0418">Kinase</keyword>
<dbReference type="AlphaFoldDB" id="A0A1G2B4S2"/>
<dbReference type="PROSITE" id="PS50109">
    <property type="entry name" value="HIS_KIN"/>
    <property type="match status" value="1"/>
</dbReference>
<dbReference type="PANTHER" id="PTHR45453:SF1">
    <property type="entry name" value="PHOSPHATE REGULON SENSOR PROTEIN PHOR"/>
    <property type="match status" value="1"/>
</dbReference>
<dbReference type="EMBL" id="MHKD01000017">
    <property type="protein sequence ID" value="OGY84191.1"/>
    <property type="molecule type" value="Genomic_DNA"/>
</dbReference>
<dbReference type="InterPro" id="IPR004358">
    <property type="entry name" value="Sig_transdc_His_kin-like_C"/>
</dbReference>
<evidence type="ECO:0000313" key="13">
    <source>
        <dbReference type="EMBL" id="OGY84191.1"/>
    </source>
</evidence>
<feature type="domain" description="Histidine kinase" evidence="11">
    <location>
        <begin position="332"/>
        <end position="551"/>
    </location>
</feature>
<dbReference type="InterPro" id="IPR003594">
    <property type="entry name" value="HATPase_dom"/>
</dbReference>
<evidence type="ECO:0000256" key="10">
    <source>
        <dbReference type="SAM" id="Phobius"/>
    </source>
</evidence>
<dbReference type="InterPro" id="IPR005467">
    <property type="entry name" value="His_kinase_dom"/>
</dbReference>
<keyword evidence="3" id="KW-0597">Phosphoprotein</keyword>
<dbReference type="Gene3D" id="3.30.450.20">
    <property type="entry name" value="PAS domain"/>
    <property type="match status" value="1"/>
</dbReference>
<dbReference type="SUPFAM" id="SSF55874">
    <property type="entry name" value="ATPase domain of HSP90 chaperone/DNA topoisomerase II/histidine kinase"/>
    <property type="match status" value="1"/>
</dbReference>
<keyword evidence="10" id="KW-0812">Transmembrane</keyword>
<feature type="transmembrane region" description="Helical" evidence="10">
    <location>
        <begin position="170"/>
        <end position="194"/>
    </location>
</feature>
<dbReference type="Pfam" id="PF08448">
    <property type="entry name" value="PAS_4"/>
    <property type="match status" value="1"/>
</dbReference>
<proteinExistence type="predicted"/>
<sequence>MTPRLREKLIHNLNWIVTARWILMLGFISIALVQRFFGNVILEINDDGLTIVIVFFFFINGVYEFLLRQAEDLTDAELNTVSLLQVVIDQMVFTAIIYFTGGYESSLTLLYIFPLFIAAALYTGRSIMLLSLLNVIFYVGLILGEILSLLPPLHDPDLETIFLPSKRGLISNTVSVSAVLMLGGLFATFISAMVRDREREIIQETDRVNAILDRLSDAVIMVDAHNRIAIINQRGEKLTKRGRTFLIGRILSADDFPVQFYTLGVAVAKIMATESMISEEVTIQTGAKGQVFRVSAVPVRDSHGGFRGCIKIISDMTKEREVERIKSNFISVAAHQLRTPLSGVKWMLSMLLKGDLGPLTQEQRRFIERGYHNHERMIKLVSELLDISKIEDGRMEFDFQAQPMEDIVSDVVKQMNDVAEKKKIKIRVHKPVFALSEVKVDREKIGIAVQNILDNAVKYTPKEGEINITLRKKGSHVITTVEDNGIGIPQDQQPKIFMKFYRASNAISENTEGTGLGLFIVEQIIKNHEGEIGVDSQEGKGTKVWMALPLA</sequence>
<evidence type="ECO:0000256" key="7">
    <source>
        <dbReference type="ARBA" id="ARBA00022840"/>
    </source>
</evidence>
<dbReference type="CDD" id="cd00130">
    <property type="entry name" value="PAS"/>
    <property type="match status" value="1"/>
</dbReference>
<dbReference type="InterPro" id="IPR050351">
    <property type="entry name" value="BphY/WalK/GraS-like"/>
</dbReference>
<feature type="transmembrane region" description="Helical" evidence="10">
    <location>
        <begin position="48"/>
        <end position="66"/>
    </location>
</feature>
<keyword evidence="7" id="KW-0067">ATP-binding</keyword>
<dbReference type="Pfam" id="PF00512">
    <property type="entry name" value="HisKA"/>
    <property type="match status" value="1"/>
</dbReference>
<dbReference type="InterPro" id="IPR000014">
    <property type="entry name" value="PAS"/>
</dbReference>
<name>A0A1G2B4S2_9BACT</name>
<comment type="caution">
    <text evidence="13">The sequence shown here is derived from an EMBL/GenBank/DDBJ whole genome shotgun (WGS) entry which is preliminary data.</text>
</comment>
<protein>
    <recommendedName>
        <fullName evidence="2">histidine kinase</fullName>
        <ecNumber evidence="2">2.7.13.3</ecNumber>
    </recommendedName>
</protein>
<dbReference type="InterPro" id="IPR013656">
    <property type="entry name" value="PAS_4"/>
</dbReference>
<reference evidence="13 14" key="1">
    <citation type="journal article" date="2016" name="Nat. Commun.">
        <title>Thousands of microbial genomes shed light on interconnected biogeochemical processes in an aquifer system.</title>
        <authorList>
            <person name="Anantharaman K."/>
            <person name="Brown C.T."/>
            <person name="Hug L.A."/>
            <person name="Sharon I."/>
            <person name="Castelle C.J."/>
            <person name="Probst A.J."/>
            <person name="Thomas B.C."/>
            <person name="Singh A."/>
            <person name="Wilkins M.J."/>
            <person name="Karaoz U."/>
            <person name="Brodie E.L."/>
            <person name="Williams K.H."/>
            <person name="Hubbard S.S."/>
            <person name="Banfield J.F."/>
        </authorList>
    </citation>
    <scope>NUCLEOTIDE SEQUENCE [LARGE SCALE GENOMIC DNA]</scope>
</reference>
<evidence type="ECO:0000256" key="9">
    <source>
        <dbReference type="ARBA" id="ARBA00023136"/>
    </source>
</evidence>
<feature type="transmembrane region" description="Helical" evidence="10">
    <location>
        <begin position="129"/>
        <end position="150"/>
    </location>
</feature>
<dbReference type="Proteomes" id="UP000176952">
    <property type="component" value="Unassembled WGS sequence"/>
</dbReference>
<dbReference type="EC" id="2.7.13.3" evidence="2"/>
<dbReference type="InterPro" id="IPR035965">
    <property type="entry name" value="PAS-like_dom_sf"/>
</dbReference>
<evidence type="ECO:0000256" key="5">
    <source>
        <dbReference type="ARBA" id="ARBA00022741"/>
    </source>
</evidence>
<dbReference type="SMART" id="SM00387">
    <property type="entry name" value="HATPase_c"/>
    <property type="match status" value="1"/>
</dbReference>
<comment type="catalytic activity">
    <reaction evidence="1">
        <text>ATP + protein L-histidine = ADP + protein N-phospho-L-histidine.</text>
        <dbReference type="EC" id="2.7.13.3"/>
    </reaction>
</comment>
<dbReference type="STRING" id="1798542.A3F54_03785"/>
<dbReference type="SUPFAM" id="SSF47384">
    <property type="entry name" value="Homodimeric domain of signal transducing histidine kinase"/>
    <property type="match status" value="1"/>
</dbReference>
<evidence type="ECO:0000256" key="1">
    <source>
        <dbReference type="ARBA" id="ARBA00000085"/>
    </source>
</evidence>
<evidence type="ECO:0000256" key="2">
    <source>
        <dbReference type="ARBA" id="ARBA00012438"/>
    </source>
</evidence>
<evidence type="ECO:0000313" key="14">
    <source>
        <dbReference type="Proteomes" id="UP000176952"/>
    </source>
</evidence>
<dbReference type="PROSITE" id="PS50113">
    <property type="entry name" value="PAC"/>
    <property type="match status" value="1"/>
</dbReference>
<feature type="domain" description="PAC" evidence="12">
    <location>
        <begin position="277"/>
        <end position="328"/>
    </location>
</feature>
<dbReference type="PRINTS" id="PR00344">
    <property type="entry name" value="BCTRLSENSOR"/>
</dbReference>
<dbReference type="InterPro" id="IPR000700">
    <property type="entry name" value="PAS-assoc_C"/>
</dbReference>
<dbReference type="CDD" id="cd00082">
    <property type="entry name" value="HisKA"/>
    <property type="match status" value="1"/>
</dbReference>
<evidence type="ECO:0000259" key="12">
    <source>
        <dbReference type="PROSITE" id="PS50113"/>
    </source>
</evidence>
<dbReference type="SUPFAM" id="SSF55785">
    <property type="entry name" value="PYP-like sensor domain (PAS domain)"/>
    <property type="match status" value="1"/>
</dbReference>
<keyword evidence="5" id="KW-0547">Nucleotide-binding</keyword>
<dbReference type="Pfam" id="PF02518">
    <property type="entry name" value="HATPase_c"/>
    <property type="match status" value="1"/>
</dbReference>